<gene>
    <name evidence="2" type="ORF">IU459_35125</name>
</gene>
<sequence>MLPGFAHASSAVGGGGTPDGPPSTSTSTAAAALFNPAWEFRTVNMRKAMAISFQRITGQDVDNAVPITNAIEQVR</sequence>
<evidence type="ECO:0000313" key="2">
    <source>
        <dbReference type="EMBL" id="MBF6302728.1"/>
    </source>
</evidence>
<reference evidence="2 3" key="1">
    <citation type="submission" date="2020-10" db="EMBL/GenBank/DDBJ databases">
        <title>Identification of Nocardia species via Next-generation sequencing and recognition of intraspecies genetic diversity.</title>
        <authorList>
            <person name="Li P."/>
            <person name="Li P."/>
            <person name="Lu B."/>
        </authorList>
    </citation>
    <scope>NUCLEOTIDE SEQUENCE [LARGE SCALE GENOMIC DNA]</scope>
    <source>
        <strain evidence="2 3">BJ06-0157</strain>
    </source>
</reference>
<evidence type="ECO:0000256" key="1">
    <source>
        <dbReference type="SAM" id="MobiDB-lite"/>
    </source>
</evidence>
<dbReference type="Proteomes" id="UP000702209">
    <property type="component" value="Unassembled WGS sequence"/>
</dbReference>
<comment type="caution">
    <text evidence="2">The sequence shown here is derived from an EMBL/GenBank/DDBJ whole genome shotgun (WGS) entry which is preliminary data.</text>
</comment>
<proteinExistence type="predicted"/>
<accession>A0ABS0D6I0</accession>
<protein>
    <submittedName>
        <fullName evidence="2">Uncharacterized protein</fullName>
    </submittedName>
</protein>
<dbReference type="RefSeq" id="WP_195133909.1">
    <property type="nucleotide sequence ID" value="NZ_JADLQX010000054.1"/>
</dbReference>
<keyword evidence="3" id="KW-1185">Reference proteome</keyword>
<feature type="region of interest" description="Disordered" evidence="1">
    <location>
        <begin position="1"/>
        <end position="28"/>
    </location>
</feature>
<organism evidence="2 3">
    <name type="scientific">Nocardia amamiensis</name>
    <dbReference type="NCBI Taxonomy" id="404578"/>
    <lineage>
        <taxon>Bacteria</taxon>
        <taxon>Bacillati</taxon>
        <taxon>Actinomycetota</taxon>
        <taxon>Actinomycetes</taxon>
        <taxon>Mycobacteriales</taxon>
        <taxon>Nocardiaceae</taxon>
        <taxon>Nocardia</taxon>
    </lineage>
</organism>
<evidence type="ECO:0000313" key="3">
    <source>
        <dbReference type="Proteomes" id="UP000702209"/>
    </source>
</evidence>
<name>A0ABS0D6I0_9NOCA</name>
<dbReference type="EMBL" id="JADLQX010000054">
    <property type="protein sequence ID" value="MBF6302728.1"/>
    <property type="molecule type" value="Genomic_DNA"/>
</dbReference>